<dbReference type="Proteomes" id="UP001501758">
    <property type="component" value="Unassembled WGS sequence"/>
</dbReference>
<dbReference type="SUPFAM" id="SSF55729">
    <property type="entry name" value="Acyl-CoA N-acyltransferases (Nat)"/>
    <property type="match status" value="1"/>
</dbReference>
<keyword evidence="1" id="KW-0808">Transferase</keyword>
<gene>
    <name evidence="5" type="ORF">GCM10009430_47710</name>
</gene>
<evidence type="ECO:0000259" key="4">
    <source>
        <dbReference type="PROSITE" id="PS51186"/>
    </source>
</evidence>
<keyword evidence="6" id="KW-1185">Reference proteome</keyword>
<evidence type="ECO:0000256" key="3">
    <source>
        <dbReference type="ARBA" id="ARBA00038502"/>
    </source>
</evidence>
<name>A0ABN1JAF0_9FLAO</name>
<evidence type="ECO:0000313" key="6">
    <source>
        <dbReference type="Proteomes" id="UP001501758"/>
    </source>
</evidence>
<protein>
    <submittedName>
        <fullName evidence="5">GNAT family protein</fullName>
    </submittedName>
</protein>
<dbReference type="PANTHER" id="PTHR43792:SF8">
    <property type="entry name" value="[RIBOSOMAL PROTEIN US5]-ALANINE N-ACETYLTRANSFERASE"/>
    <property type="match status" value="1"/>
</dbReference>
<comment type="similarity">
    <text evidence="3">Belongs to the acetyltransferase family. RimJ subfamily.</text>
</comment>
<reference evidence="5 6" key="1">
    <citation type="journal article" date="2019" name="Int. J. Syst. Evol. Microbiol.">
        <title>The Global Catalogue of Microorganisms (GCM) 10K type strain sequencing project: providing services to taxonomists for standard genome sequencing and annotation.</title>
        <authorList>
            <consortium name="The Broad Institute Genomics Platform"/>
            <consortium name="The Broad Institute Genome Sequencing Center for Infectious Disease"/>
            <person name="Wu L."/>
            <person name="Ma J."/>
        </authorList>
    </citation>
    <scope>NUCLEOTIDE SEQUENCE [LARGE SCALE GENOMIC DNA]</scope>
    <source>
        <strain evidence="5 6">JCM 15974</strain>
    </source>
</reference>
<evidence type="ECO:0000313" key="5">
    <source>
        <dbReference type="EMBL" id="GAA0733500.1"/>
    </source>
</evidence>
<dbReference type="InterPro" id="IPR016181">
    <property type="entry name" value="Acyl_CoA_acyltransferase"/>
</dbReference>
<dbReference type="PANTHER" id="PTHR43792">
    <property type="entry name" value="GNAT FAMILY, PUTATIVE (AFU_ORTHOLOGUE AFUA_3G00765)-RELATED-RELATED"/>
    <property type="match status" value="1"/>
</dbReference>
<proteinExistence type="inferred from homology"/>
<organism evidence="5 6">
    <name type="scientific">Aquimarina litoralis</name>
    <dbReference type="NCBI Taxonomy" id="584605"/>
    <lineage>
        <taxon>Bacteria</taxon>
        <taxon>Pseudomonadati</taxon>
        <taxon>Bacteroidota</taxon>
        <taxon>Flavobacteriia</taxon>
        <taxon>Flavobacteriales</taxon>
        <taxon>Flavobacteriaceae</taxon>
        <taxon>Aquimarina</taxon>
    </lineage>
</organism>
<dbReference type="Gene3D" id="3.40.630.30">
    <property type="match status" value="1"/>
</dbReference>
<sequence>MENLHLFTDRLELRSVEVSDLSNIHRLLSIAEVDEYNALGIPTNTEVTEVYLNEWIDNFRYRKEFVFAIRLKSTEIFIGLISLIVGNPKYKIGSLWYKLDPQFWSKGYATEAVGEVLKFSFQTMELHRVEAGCAIANIGSVKVLEKSGLIREGHKREILPLKSGWSDTYEYGILEKDWVTR</sequence>
<evidence type="ECO:0000256" key="2">
    <source>
        <dbReference type="ARBA" id="ARBA00023315"/>
    </source>
</evidence>
<evidence type="ECO:0000256" key="1">
    <source>
        <dbReference type="ARBA" id="ARBA00022679"/>
    </source>
</evidence>
<dbReference type="InterPro" id="IPR000182">
    <property type="entry name" value="GNAT_dom"/>
</dbReference>
<accession>A0ABN1JAF0</accession>
<feature type="domain" description="N-acetyltransferase" evidence="4">
    <location>
        <begin position="11"/>
        <end position="176"/>
    </location>
</feature>
<comment type="caution">
    <text evidence="5">The sequence shown here is derived from an EMBL/GenBank/DDBJ whole genome shotgun (WGS) entry which is preliminary data.</text>
</comment>
<dbReference type="PROSITE" id="PS51186">
    <property type="entry name" value="GNAT"/>
    <property type="match status" value="1"/>
</dbReference>
<dbReference type="EMBL" id="BAAAGE010000008">
    <property type="protein sequence ID" value="GAA0733500.1"/>
    <property type="molecule type" value="Genomic_DNA"/>
</dbReference>
<dbReference type="RefSeq" id="WP_343914768.1">
    <property type="nucleotide sequence ID" value="NZ_BAAAGE010000008.1"/>
</dbReference>
<dbReference type="InterPro" id="IPR051531">
    <property type="entry name" value="N-acetyltransferase"/>
</dbReference>
<keyword evidence="2" id="KW-0012">Acyltransferase</keyword>
<dbReference type="Pfam" id="PF13302">
    <property type="entry name" value="Acetyltransf_3"/>
    <property type="match status" value="1"/>
</dbReference>